<dbReference type="Proteomes" id="UP001055439">
    <property type="component" value="Chromosome 3"/>
</dbReference>
<feature type="region of interest" description="Disordered" evidence="1">
    <location>
        <begin position="95"/>
        <end position="143"/>
    </location>
</feature>
<evidence type="ECO:0000256" key="1">
    <source>
        <dbReference type="SAM" id="MobiDB-lite"/>
    </source>
</evidence>
<organism evidence="2 3">
    <name type="scientific">Musa troglodytarum</name>
    <name type="common">fe'i banana</name>
    <dbReference type="NCBI Taxonomy" id="320322"/>
    <lineage>
        <taxon>Eukaryota</taxon>
        <taxon>Viridiplantae</taxon>
        <taxon>Streptophyta</taxon>
        <taxon>Embryophyta</taxon>
        <taxon>Tracheophyta</taxon>
        <taxon>Spermatophyta</taxon>
        <taxon>Magnoliopsida</taxon>
        <taxon>Liliopsida</taxon>
        <taxon>Zingiberales</taxon>
        <taxon>Musaceae</taxon>
        <taxon>Musa</taxon>
    </lineage>
</organism>
<dbReference type="EMBL" id="CP097505">
    <property type="protein sequence ID" value="URD94018.1"/>
    <property type="molecule type" value="Genomic_DNA"/>
</dbReference>
<dbReference type="AlphaFoldDB" id="A0A9E7JUM7"/>
<protein>
    <submittedName>
        <fullName evidence="2">Uncharacterized protein</fullName>
    </submittedName>
</protein>
<feature type="compositionally biased region" description="Acidic residues" evidence="1">
    <location>
        <begin position="98"/>
        <end position="108"/>
    </location>
</feature>
<dbReference type="OrthoDB" id="657187at2759"/>
<sequence>MGFDADSSPPSSPSSLKQRLRSSICFSCCFRGAAAREERPASPIRSSTVWLRSKAQDLPEIGGRCRGLVARIGRHRGRPHSGDFHYDALSYSLNFDEGPTDDDGDGDDPAAAADQPPRYRGFSSRLPPSPPPPPLRPAVGIAC</sequence>
<accession>A0A9E7JUM7</accession>
<dbReference type="PANTHER" id="PTHR33168">
    <property type="entry name" value="STRESS INDUCED PROTEIN-RELATED"/>
    <property type="match status" value="1"/>
</dbReference>
<feature type="compositionally biased region" description="Pro residues" evidence="1">
    <location>
        <begin position="127"/>
        <end position="136"/>
    </location>
</feature>
<gene>
    <name evidence="2" type="ORF">MUK42_33109</name>
</gene>
<keyword evidence="3" id="KW-1185">Reference proteome</keyword>
<evidence type="ECO:0000313" key="3">
    <source>
        <dbReference type="Proteomes" id="UP001055439"/>
    </source>
</evidence>
<name>A0A9E7JUM7_9LILI</name>
<reference evidence="2" key="1">
    <citation type="submission" date="2022-05" db="EMBL/GenBank/DDBJ databases">
        <title>The Musa troglodytarum L. genome provides insights into the mechanism of non-climacteric behaviour and enrichment of carotenoids.</title>
        <authorList>
            <person name="Wang J."/>
        </authorList>
    </citation>
    <scope>NUCLEOTIDE SEQUENCE</scope>
    <source>
        <tissue evidence="2">Leaf</tissue>
    </source>
</reference>
<proteinExistence type="predicted"/>
<evidence type="ECO:0000313" key="2">
    <source>
        <dbReference type="EMBL" id="URD94018.1"/>
    </source>
</evidence>